<dbReference type="EMBL" id="QXQA01000004">
    <property type="protein sequence ID" value="RIX53476.1"/>
    <property type="molecule type" value="Genomic_DNA"/>
</dbReference>
<dbReference type="Proteomes" id="UP000266482">
    <property type="component" value="Unassembled WGS sequence"/>
</dbReference>
<dbReference type="SUPFAM" id="SSF81301">
    <property type="entry name" value="Nucleotidyltransferase"/>
    <property type="match status" value="1"/>
</dbReference>
<dbReference type="RefSeq" id="WP_119599085.1">
    <property type="nucleotide sequence ID" value="NZ_QXQA01000004.1"/>
</dbReference>
<keyword evidence="2" id="KW-1185">Reference proteome</keyword>
<comment type="caution">
    <text evidence="1">The sequence shown here is derived from an EMBL/GenBank/DDBJ whole genome shotgun (WGS) entry which is preliminary data.</text>
</comment>
<name>A0A3A1V0Z8_9BACL</name>
<evidence type="ECO:0000313" key="2">
    <source>
        <dbReference type="Proteomes" id="UP000266482"/>
    </source>
</evidence>
<accession>A0A3A1V0Z8</accession>
<gene>
    <name evidence="1" type="ORF">D3P08_08525</name>
</gene>
<organism evidence="1 2">
    <name type="scientific">Paenibacillus nanensis</name>
    <dbReference type="NCBI Taxonomy" id="393251"/>
    <lineage>
        <taxon>Bacteria</taxon>
        <taxon>Bacillati</taxon>
        <taxon>Bacillota</taxon>
        <taxon>Bacilli</taxon>
        <taxon>Bacillales</taxon>
        <taxon>Paenibacillaceae</taxon>
        <taxon>Paenibacillus</taxon>
    </lineage>
</organism>
<dbReference type="Gene3D" id="3.30.460.40">
    <property type="match status" value="1"/>
</dbReference>
<dbReference type="OrthoDB" id="2678373at2"/>
<evidence type="ECO:0008006" key="3">
    <source>
        <dbReference type="Google" id="ProtNLM"/>
    </source>
</evidence>
<protein>
    <recommendedName>
        <fullName evidence="3">Nucleotidyl transferase AbiEii/AbiGii toxin family protein</fullName>
    </recommendedName>
</protein>
<dbReference type="InterPro" id="IPR043519">
    <property type="entry name" value="NT_sf"/>
</dbReference>
<sequence length="196" mass="21500">MSQTTRIHHALSVIQETAGGGKWVLGGSAGLLLRGLSLASPPRDIDLYCDEEDHPAIHSALSRYATDEPQFSETDIYRSTLSHYRIGECRIELVGGFQVRSLGSCYKVDVKGLLIPYGESVGISGYSASGEYVRIVPFAHELVFNALREREDRVRQIADAMASAGGAHSDVLAVIAAHNELSPFVMERLAEWLERK</sequence>
<proteinExistence type="predicted"/>
<dbReference type="AlphaFoldDB" id="A0A3A1V0Z8"/>
<reference evidence="1 2" key="1">
    <citation type="submission" date="2018-09" db="EMBL/GenBank/DDBJ databases">
        <title>Paenibacillus aracenensis nov. sp. isolated from a cave in southern Spain.</title>
        <authorList>
            <person name="Jurado V."/>
            <person name="Gutierrez-Patricio S."/>
            <person name="Gonzalez-Pimentel J.L."/>
            <person name="Miller A.Z."/>
            <person name="Laiz L."/>
            <person name="Saiz-Jimenez C."/>
        </authorList>
    </citation>
    <scope>NUCLEOTIDE SEQUENCE [LARGE SCALE GENOMIC DNA]</scope>
    <source>
        <strain evidence="1 2">DSM 22867</strain>
    </source>
</reference>
<evidence type="ECO:0000313" key="1">
    <source>
        <dbReference type="EMBL" id="RIX53476.1"/>
    </source>
</evidence>